<keyword evidence="3" id="KW-1185">Reference proteome</keyword>
<protein>
    <submittedName>
        <fullName evidence="2">Uncharacterized protein</fullName>
    </submittedName>
</protein>
<evidence type="ECO:0000256" key="1">
    <source>
        <dbReference type="SAM" id="MobiDB-lite"/>
    </source>
</evidence>
<evidence type="ECO:0000313" key="3">
    <source>
        <dbReference type="Proteomes" id="UP000294299"/>
    </source>
</evidence>
<dbReference type="Proteomes" id="UP000294299">
    <property type="component" value="Chromosome NFRAN"/>
</dbReference>
<feature type="compositionally biased region" description="Low complexity" evidence="1">
    <location>
        <begin position="20"/>
        <end position="33"/>
    </location>
</feature>
<accession>A0A484IGL7</accession>
<gene>
    <name evidence="2" type="ORF">NFRAN_3017</name>
</gene>
<sequence>MVIKERDMVRGRMSREKKTGISSSKETSIKSGSINLIRNRYSRAL</sequence>
<evidence type="ECO:0000313" key="2">
    <source>
        <dbReference type="EMBL" id="VFJ15340.1"/>
    </source>
</evidence>
<reference evidence="2 3" key="1">
    <citation type="submission" date="2019-02" db="EMBL/GenBank/DDBJ databases">
        <authorList>
            <person name="Lehtovirta-Morley E L."/>
        </authorList>
    </citation>
    <scope>NUCLEOTIDE SEQUENCE [LARGE SCALE GENOMIC DNA]</scope>
    <source>
        <strain evidence="2">NFRAN1</strain>
    </source>
</reference>
<dbReference type="AlphaFoldDB" id="A0A484IGL7"/>
<name>A0A484IGL7_9ARCH</name>
<proteinExistence type="predicted"/>
<dbReference type="KEGG" id="nfn:NFRAN_3017"/>
<feature type="compositionally biased region" description="Basic and acidic residues" evidence="1">
    <location>
        <begin position="1"/>
        <end position="19"/>
    </location>
</feature>
<organism evidence="2 3">
    <name type="scientific">Candidatus Nitrosocosmicus franklandianus</name>
    <dbReference type="NCBI Taxonomy" id="1798806"/>
    <lineage>
        <taxon>Archaea</taxon>
        <taxon>Nitrososphaerota</taxon>
        <taxon>Nitrososphaeria</taxon>
        <taxon>Nitrososphaerales</taxon>
        <taxon>Nitrososphaeraceae</taxon>
        <taxon>Candidatus Nitrosocosmicus</taxon>
    </lineage>
</organism>
<feature type="region of interest" description="Disordered" evidence="1">
    <location>
        <begin position="1"/>
        <end position="33"/>
    </location>
</feature>
<dbReference type="EMBL" id="LR216287">
    <property type="protein sequence ID" value="VFJ15340.1"/>
    <property type="molecule type" value="Genomic_DNA"/>
</dbReference>